<gene>
    <name evidence="2" type="ORF">Pmani_012159</name>
</gene>
<feature type="region of interest" description="Disordered" evidence="1">
    <location>
        <begin position="1"/>
        <end position="64"/>
    </location>
</feature>
<comment type="caution">
    <text evidence="2">The sequence shown here is derived from an EMBL/GenBank/DDBJ whole genome shotgun (WGS) entry which is preliminary data.</text>
</comment>
<protein>
    <submittedName>
        <fullName evidence="2">Uncharacterized protein</fullName>
    </submittedName>
</protein>
<feature type="compositionally biased region" description="Polar residues" evidence="1">
    <location>
        <begin position="1"/>
        <end position="10"/>
    </location>
</feature>
<name>A0AAE1UAJ0_9EUCA</name>
<dbReference type="EMBL" id="JAWZYT010000994">
    <property type="protein sequence ID" value="KAK4316713.1"/>
    <property type="molecule type" value="Genomic_DNA"/>
</dbReference>
<reference evidence="2" key="1">
    <citation type="submission" date="2023-11" db="EMBL/GenBank/DDBJ databases">
        <title>Genome assemblies of two species of porcelain crab, Petrolisthes cinctipes and Petrolisthes manimaculis (Anomura: Porcellanidae).</title>
        <authorList>
            <person name="Angst P."/>
        </authorList>
    </citation>
    <scope>NUCLEOTIDE SEQUENCE</scope>
    <source>
        <strain evidence="2">PB745_02</strain>
        <tissue evidence="2">Gill</tissue>
    </source>
</reference>
<dbReference type="AlphaFoldDB" id="A0AAE1UAJ0"/>
<proteinExistence type="predicted"/>
<organism evidence="2 3">
    <name type="scientific">Petrolisthes manimaculis</name>
    <dbReference type="NCBI Taxonomy" id="1843537"/>
    <lineage>
        <taxon>Eukaryota</taxon>
        <taxon>Metazoa</taxon>
        <taxon>Ecdysozoa</taxon>
        <taxon>Arthropoda</taxon>
        <taxon>Crustacea</taxon>
        <taxon>Multicrustacea</taxon>
        <taxon>Malacostraca</taxon>
        <taxon>Eumalacostraca</taxon>
        <taxon>Eucarida</taxon>
        <taxon>Decapoda</taxon>
        <taxon>Pleocyemata</taxon>
        <taxon>Anomura</taxon>
        <taxon>Galatheoidea</taxon>
        <taxon>Porcellanidae</taxon>
        <taxon>Petrolisthes</taxon>
    </lineage>
</organism>
<keyword evidence="3" id="KW-1185">Reference proteome</keyword>
<evidence type="ECO:0000313" key="2">
    <source>
        <dbReference type="EMBL" id="KAK4316713.1"/>
    </source>
</evidence>
<accession>A0AAE1UAJ0</accession>
<dbReference type="Proteomes" id="UP001292094">
    <property type="component" value="Unassembled WGS sequence"/>
</dbReference>
<sequence length="76" mass="8759">MHTHNKQTLFPTYHTVPPLSHKPNHTTSFPFHDTPSPSLLRHAPRDPLQMNHWGRGRGVRYGGFDRPVVTGRDFGY</sequence>
<evidence type="ECO:0000313" key="3">
    <source>
        <dbReference type="Proteomes" id="UP001292094"/>
    </source>
</evidence>
<evidence type="ECO:0000256" key="1">
    <source>
        <dbReference type="SAM" id="MobiDB-lite"/>
    </source>
</evidence>